<reference evidence="1 2" key="1">
    <citation type="submission" date="2018-06" db="EMBL/GenBank/DDBJ databases">
        <title>Flavobacterium sp IMCC34762, genome.</title>
        <authorList>
            <person name="Joung Y."/>
            <person name="Cho J."/>
            <person name="Song J."/>
        </authorList>
    </citation>
    <scope>NUCLEOTIDE SEQUENCE [LARGE SCALE GENOMIC DNA]</scope>
    <source>
        <strain evidence="1 2">IMCC34762</strain>
    </source>
</reference>
<dbReference type="RefSeq" id="WP_111411306.1">
    <property type="nucleotide sequence ID" value="NZ_QKXH01000012.1"/>
</dbReference>
<sequence>MFVIVAKYLIPKGYRGLTVFPFVFVKYAFDSENKVLVNHEKIHLRQQLELLILPFFVWYFMEYAVRLLQYKNANLAYRNISFEREAYANETDFDYFKKRTFFSFLNYLKLINPKL</sequence>
<comment type="caution">
    <text evidence="1">The sequence shown here is derived from an EMBL/GenBank/DDBJ whole genome shotgun (WGS) entry which is preliminary data.</text>
</comment>
<dbReference type="AlphaFoldDB" id="A0A2W7TP27"/>
<keyword evidence="2" id="KW-1185">Reference proteome</keyword>
<dbReference type="EMBL" id="QKXH01000012">
    <property type="protein sequence ID" value="PZX92243.1"/>
    <property type="molecule type" value="Genomic_DNA"/>
</dbReference>
<proteinExistence type="predicted"/>
<evidence type="ECO:0000313" key="2">
    <source>
        <dbReference type="Proteomes" id="UP000249177"/>
    </source>
</evidence>
<gene>
    <name evidence="1" type="ORF">DOS84_17065</name>
</gene>
<dbReference type="Proteomes" id="UP000249177">
    <property type="component" value="Unassembled WGS sequence"/>
</dbReference>
<evidence type="ECO:0000313" key="1">
    <source>
        <dbReference type="EMBL" id="PZX92243.1"/>
    </source>
</evidence>
<evidence type="ECO:0008006" key="3">
    <source>
        <dbReference type="Google" id="ProtNLM"/>
    </source>
</evidence>
<organism evidence="1 2">
    <name type="scientific">Flavobacterium aquariorum</name>
    <dbReference type="NCBI Taxonomy" id="2217670"/>
    <lineage>
        <taxon>Bacteria</taxon>
        <taxon>Pseudomonadati</taxon>
        <taxon>Bacteroidota</taxon>
        <taxon>Flavobacteriia</taxon>
        <taxon>Flavobacteriales</taxon>
        <taxon>Flavobacteriaceae</taxon>
        <taxon>Flavobacterium</taxon>
    </lineage>
</organism>
<name>A0A2W7TP27_9FLAO</name>
<protein>
    <recommendedName>
        <fullName evidence="3">DUF4157 domain-containing protein</fullName>
    </recommendedName>
</protein>
<dbReference type="OrthoDB" id="1027344at2"/>
<accession>A0A2W7TP27</accession>